<evidence type="ECO:0000256" key="7">
    <source>
        <dbReference type="ARBA" id="ARBA00023237"/>
    </source>
</evidence>
<evidence type="ECO:0000256" key="5">
    <source>
        <dbReference type="ARBA" id="ARBA00023077"/>
    </source>
</evidence>
<keyword evidence="3 8" id="KW-1134">Transmembrane beta strand</keyword>
<dbReference type="AlphaFoldDB" id="A0AB35JAP4"/>
<keyword evidence="10" id="KW-0675">Receptor</keyword>
<accession>A0AB35JAP4</accession>
<evidence type="ECO:0000256" key="3">
    <source>
        <dbReference type="ARBA" id="ARBA00022452"/>
    </source>
</evidence>
<comment type="caution">
    <text evidence="10">The sequence shown here is derived from an EMBL/GenBank/DDBJ whole genome shotgun (WGS) entry which is preliminary data.</text>
</comment>
<dbReference type="InterPro" id="IPR036942">
    <property type="entry name" value="Beta-barrel_TonB_sf"/>
</dbReference>
<evidence type="ECO:0000256" key="1">
    <source>
        <dbReference type="ARBA" id="ARBA00004571"/>
    </source>
</evidence>
<comment type="similarity">
    <text evidence="8">Belongs to the TonB-dependent receptor family.</text>
</comment>
<dbReference type="SUPFAM" id="SSF56935">
    <property type="entry name" value="Porins"/>
    <property type="match status" value="1"/>
</dbReference>
<protein>
    <submittedName>
        <fullName evidence="10">TonB-dependent receptor</fullName>
    </submittedName>
</protein>
<evidence type="ECO:0000256" key="2">
    <source>
        <dbReference type="ARBA" id="ARBA00022448"/>
    </source>
</evidence>
<dbReference type="RefSeq" id="WP_272057687.1">
    <property type="nucleotide sequence ID" value="NZ_JAQMPJ010000008.1"/>
</dbReference>
<reference evidence="10" key="1">
    <citation type="submission" date="2023-01" db="EMBL/GenBank/DDBJ databases">
        <title>Human gut microbiome strain richness.</title>
        <authorList>
            <person name="Chen-Liaw A."/>
        </authorList>
    </citation>
    <scope>NUCLEOTIDE SEQUENCE</scope>
    <source>
        <strain evidence="10">RTP21484st1_E5_RTP21484_190118</strain>
    </source>
</reference>
<dbReference type="EMBL" id="JAQMPJ010000008">
    <property type="protein sequence ID" value="MDB9005564.1"/>
    <property type="molecule type" value="Genomic_DNA"/>
</dbReference>
<keyword evidence="7 8" id="KW-0998">Cell outer membrane</keyword>
<dbReference type="GO" id="GO:0009279">
    <property type="term" value="C:cell outer membrane"/>
    <property type="evidence" value="ECO:0007669"/>
    <property type="project" value="UniProtKB-SubCell"/>
</dbReference>
<keyword evidence="4 8" id="KW-0812">Transmembrane</keyword>
<dbReference type="Gene3D" id="2.40.170.20">
    <property type="entry name" value="TonB-dependent receptor, beta-barrel domain"/>
    <property type="match status" value="1"/>
</dbReference>
<evidence type="ECO:0000256" key="6">
    <source>
        <dbReference type="ARBA" id="ARBA00023136"/>
    </source>
</evidence>
<proteinExistence type="inferred from homology"/>
<evidence type="ECO:0000313" key="10">
    <source>
        <dbReference type="EMBL" id="MDB9005564.1"/>
    </source>
</evidence>
<name>A0AB35JAP4_PARDI</name>
<dbReference type="Pfam" id="PF00593">
    <property type="entry name" value="TonB_dep_Rec_b-barrel"/>
    <property type="match status" value="1"/>
</dbReference>
<keyword evidence="2 8" id="KW-0813">Transport</keyword>
<organism evidence="10 11">
    <name type="scientific">Parabacteroides distasonis</name>
    <dbReference type="NCBI Taxonomy" id="823"/>
    <lineage>
        <taxon>Bacteria</taxon>
        <taxon>Pseudomonadati</taxon>
        <taxon>Bacteroidota</taxon>
        <taxon>Bacteroidia</taxon>
        <taxon>Bacteroidales</taxon>
        <taxon>Tannerellaceae</taxon>
        <taxon>Parabacteroides</taxon>
    </lineage>
</organism>
<dbReference type="PROSITE" id="PS52016">
    <property type="entry name" value="TONB_DEPENDENT_REC_3"/>
    <property type="match status" value="1"/>
</dbReference>
<dbReference type="InterPro" id="IPR000531">
    <property type="entry name" value="Beta-barrel_TonB"/>
</dbReference>
<dbReference type="Proteomes" id="UP001210126">
    <property type="component" value="Unassembled WGS sequence"/>
</dbReference>
<evidence type="ECO:0000256" key="4">
    <source>
        <dbReference type="ARBA" id="ARBA00022692"/>
    </source>
</evidence>
<evidence type="ECO:0000313" key="11">
    <source>
        <dbReference type="Proteomes" id="UP001210126"/>
    </source>
</evidence>
<dbReference type="InterPro" id="IPR039426">
    <property type="entry name" value="TonB-dep_rcpt-like"/>
</dbReference>
<sequence length="336" mass="38741">DEDITWETTSSLDIGVDLGFLGNKLNIEADYFNKKTTDIIVQLPIPNVLGDKTAPFENVGEMKNNGFELVVNYDNLETSRDRLGFNVGLNFTYIDNKVTKFQGGNSPDQLYLIREGYPYKALYGYKAVGIYQSDEEAAQHMHSNGLKPEMGNLKYEDVNNDGKLDYQDKQVLGNTIPKITYGLTAGLRYKGFDLNILFQGLGQANAFTKSGMTRMQYEWLTISDKWRDAWSPENPDSNIPMLRFDSSWDTYDSSFWVHRIDFLKLKNLQLGYAFPEWITSKLKMQRLYVYANAQNLFTIMWKKGYEGYDPERNTFDSGTNYYPTPRIFTFGINLNF</sequence>
<evidence type="ECO:0000256" key="8">
    <source>
        <dbReference type="PROSITE-ProRule" id="PRU01360"/>
    </source>
</evidence>
<feature type="domain" description="TonB-dependent receptor-like beta-barrel" evidence="9">
    <location>
        <begin position="3"/>
        <end position="296"/>
    </location>
</feature>
<comment type="subcellular location">
    <subcellularLocation>
        <location evidence="1 8">Cell outer membrane</location>
        <topology evidence="1 8">Multi-pass membrane protein</topology>
    </subcellularLocation>
</comment>
<evidence type="ECO:0000259" key="9">
    <source>
        <dbReference type="Pfam" id="PF00593"/>
    </source>
</evidence>
<feature type="non-terminal residue" evidence="10">
    <location>
        <position position="1"/>
    </location>
</feature>
<keyword evidence="5" id="KW-0798">TonB box</keyword>
<gene>
    <name evidence="10" type="ORF">PN599_11185</name>
</gene>
<keyword evidence="6 8" id="KW-0472">Membrane</keyword>